<keyword evidence="1" id="KW-0732">Signal</keyword>
<dbReference type="OrthoDB" id="5382295at2"/>
<organism evidence="3 4">
    <name type="scientific">Microbulbifer marinus</name>
    <dbReference type="NCBI Taxonomy" id="658218"/>
    <lineage>
        <taxon>Bacteria</taxon>
        <taxon>Pseudomonadati</taxon>
        <taxon>Pseudomonadota</taxon>
        <taxon>Gammaproteobacteria</taxon>
        <taxon>Cellvibrionales</taxon>
        <taxon>Microbulbiferaceae</taxon>
        <taxon>Microbulbifer</taxon>
    </lineage>
</organism>
<dbReference type="InterPro" id="IPR046232">
    <property type="entry name" value="DUF6265"/>
</dbReference>
<reference evidence="4" key="1">
    <citation type="submission" date="2016-10" db="EMBL/GenBank/DDBJ databases">
        <authorList>
            <person name="Varghese N."/>
            <person name="Submissions S."/>
        </authorList>
    </citation>
    <scope>NUCLEOTIDE SEQUENCE [LARGE SCALE GENOMIC DNA]</scope>
    <source>
        <strain evidence="4">CGMCC 1.10657</strain>
    </source>
</reference>
<dbReference type="AlphaFoldDB" id="A0A1H3Z3Q5"/>
<name>A0A1H3Z3Q5_9GAMM</name>
<dbReference type="EMBL" id="FNQO01000002">
    <property type="protein sequence ID" value="SEA18473.1"/>
    <property type="molecule type" value="Genomic_DNA"/>
</dbReference>
<dbReference type="Proteomes" id="UP000198658">
    <property type="component" value="Unassembled WGS sequence"/>
</dbReference>
<dbReference type="STRING" id="658218.SAMN05216562_2178"/>
<feature type="domain" description="DUF6265" evidence="2">
    <location>
        <begin position="35"/>
        <end position="142"/>
    </location>
</feature>
<evidence type="ECO:0000313" key="4">
    <source>
        <dbReference type="Proteomes" id="UP000198658"/>
    </source>
</evidence>
<accession>A0A1H3Z3Q5</accession>
<protein>
    <recommendedName>
        <fullName evidence="2">DUF6265 domain-containing protein</fullName>
    </recommendedName>
</protein>
<dbReference type="RefSeq" id="WP_139304861.1">
    <property type="nucleotide sequence ID" value="NZ_FNQO01000002.1"/>
</dbReference>
<feature type="signal peptide" evidence="1">
    <location>
        <begin position="1"/>
        <end position="24"/>
    </location>
</feature>
<evidence type="ECO:0000256" key="1">
    <source>
        <dbReference type="SAM" id="SignalP"/>
    </source>
</evidence>
<evidence type="ECO:0000313" key="3">
    <source>
        <dbReference type="EMBL" id="SEA18473.1"/>
    </source>
</evidence>
<dbReference type="Pfam" id="PF19780">
    <property type="entry name" value="DUF6265"/>
    <property type="match status" value="1"/>
</dbReference>
<sequence>MLIRNRLASAMLALACASPLFAQAQNCTSLGDLRWLLGNWHHADAGKQMTEQWRQVSAQTFEGVGLSRAAAGSAVDTEMLRLAEMSGEIFYLAKVSHNMLPVAFKLTSCDVGTAVFENPSHDFPRRLEYRLMSADRLQVLVRGSGAKSYTLNFHRAGH</sequence>
<evidence type="ECO:0000259" key="2">
    <source>
        <dbReference type="Pfam" id="PF19780"/>
    </source>
</evidence>
<gene>
    <name evidence="3" type="ORF">SAMN05216562_2178</name>
</gene>
<keyword evidence="4" id="KW-1185">Reference proteome</keyword>
<proteinExistence type="predicted"/>
<feature type="chain" id="PRO_5011462094" description="DUF6265 domain-containing protein" evidence="1">
    <location>
        <begin position="25"/>
        <end position="158"/>
    </location>
</feature>